<keyword evidence="2" id="KW-1185">Reference proteome</keyword>
<dbReference type="RefSeq" id="WP_386072947.1">
    <property type="nucleotide sequence ID" value="NZ_JBHTJT010000007.1"/>
</dbReference>
<dbReference type="Gene3D" id="3.40.50.150">
    <property type="entry name" value="Vaccinia Virus protein VP39"/>
    <property type="match status" value="1"/>
</dbReference>
<gene>
    <name evidence="1" type="ORF">ACFQ2S_04130</name>
</gene>
<dbReference type="Proteomes" id="UP001597108">
    <property type="component" value="Unassembled WGS sequence"/>
</dbReference>
<organism evidence="1 2">
    <name type="scientific">Tropicimonas aquimaris</name>
    <dbReference type="NCBI Taxonomy" id="914152"/>
    <lineage>
        <taxon>Bacteria</taxon>
        <taxon>Pseudomonadati</taxon>
        <taxon>Pseudomonadota</taxon>
        <taxon>Alphaproteobacteria</taxon>
        <taxon>Rhodobacterales</taxon>
        <taxon>Roseobacteraceae</taxon>
        <taxon>Tropicimonas</taxon>
    </lineage>
</organism>
<protein>
    <submittedName>
        <fullName evidence="1">FkbM family methyltransferase</fullName>
    </submittedName>
</protein>
<dbReference type="EMBL" id="JBHTJT010000007">
    <property type="protein sequence ID" value="MFD0978830.1"/>
    <property type="molecule type" value="Genomic_DNA"/>
</dbReference>
<proteinExistence type="predicted"/>
<name>A0ABW3IML4_9RHOB</name>
<evidence type="ECO:0000313" key="2">
    <source>
        <dbReference type="Proteomes" id="UP001597108"/>
    </source>
</evidence>
<accession>A0ABW3IML4</accession>
<dbReference type="GO" id="GO:0008168">
    <property type="term" value="F:methyltransferase activity"/>
    <property type="evidence" value="ECO:0007669"/>
    <property type="project" value="UniProtKB-KW"/>
</dbReference>
<keyword evidence="1" id="KW-0808">Transferase</keyword>
<keyword evidence="1" id="KW-0489">Methyltransferase</keyword>
<reference evidence="2" key="1">
    <citation type="journal article" date="2019" name="Int. J. Syst. Evol. Microbiol.">
        <title>The Global Catalogue of Microorganisms (GCM) 10K type strain sequencing project: providing services to taxonomists for standard genome sequencing and annotation.</title>
        <authorList>
            <consortium name="The Broad Institute Genomics Platform"/>
            <consortium name="The Broad Institute Genome Sequencing Center for Infectious Disease"/>
            <person name="Wu L."/>
            <person name="Ma J."/>
        </authorList>
    </citation>
    <scope>NUCLEOTIDE SEQUENCE [LARGE SCALE GENOMIC DNA]</scope>
    <source>
        <strain evidence="2">CCUG 60524</strain>
    </source>
</reference>
<dbReference type="SUPFAM" id="SSF53335">
    <property type="entry name" value="S-adenosyl-L-methionine-dependent methyltransferases"/>
    <property type="match status" value="1"/>
</dbReference>
<sequence length="331" mass="35273">MVIPALLQQNSLPTRLRRQRIEAAGKAANAKPWQRLARLELLAETDPEAAIAGLERELEDSPAKAGILQALLRLQVERGDAAGIDAICDQLEAAGVASNGPIWIERFLEAWKGGRIAMDGVTLAVPRAAVEPRVLRGLAGGSYESHEVAMARHALRPGDRVLELGAGLGYVACATLSGQQGIQWRSAEANPRLIPVIEQNRALNGISFELEHAAYGASDGPVRLALSQRGFWAASLLDEGDAGSVEVPGVDGARAIAAFAPSFLIMDIEGAEYDILARLDLAGIDRLLVEFHPSLVDKATHTAILGRLISEGFVIDTDCGMGQVLLFDRSA</sequence>
<comment type="caution">
    <text evidence="1">The sequence shown here is derived from an EMBL/GenBank/DDBJ whole genome shotgun (WGS) entry which is preliminary data.</text>
</comment>
<dbReference type="GO" id="GO:0032259">
    <property type="term" value="P:methylation"/>
    <property type="evidence" value="ECO:0007669"/>
    <property type="project" value="UniProtKB-KW"/>
</dbReference>
<dbReference type="InterPro" id="IPR029063">
    <property type="entry name" value="SAM-dependent_MTases_sf"/>
</dbReference>
<dbReference type="InterPro" id="IPR006342">
    <property type="entry name" value="FkbM_mtfrase"/>
</dbReference>
<dbReference type="NCBIfam" id="TIGR01444">
    <property type="entry name" value="fkbM_fam"/>
    <property type="match status" value="1"/>
</dbReference>
<evidence type="ECO:0000313" key="1">
    <source>
        <dbReference type="EMBL" id="MFD0978830.1"/>
    </source>
</evidence>